<protein>
    <submittedName>
        <fullName evidence="2">Uncharacterized protein</fullName>
    </submittedName>
</protein>
<organism evidence="2 3">
    <name type="scientific">Coccidioides immitis RMSCC 2394</name>
    <dbReference type="NCBI Taxonomy" id="404692"/>
    <lineage>
        <taxon>Eukaryota</taxon>
        <taxon>Fungi</taxon>
        <taxon>Dikarya</taxon>
        <taxon>Ascomycota</taxon>
        <taxon>Pezizomycotina</taxon>
        <taxon>Eurotiomycetes</taxon>
        <taxon>Eurotiomycetidae</taxon>
        <taxon>Onygenales</taxon>
        <taxon>Onygenaceae</taxon>
        <taxon>Coccidioides</taxon>
    </lineage>
</organism>
<evidence type="ECO:0000256" key="1">
    <source>
        <dbReference type="SAM" id="MobiDB-lite"/>
    </source>
</evidence>
<evidence type="ECO:0000313" key="2">
    <source>
        <dbReference type="EMBL" id="KMP07915.1"/>
    </source>
</evidence>
<sequence>MADRIRTEWRPKTDTGPVARGRGRARAREYRKSRIPTLFSRHCFERPVAGIGIPGSAGGMLSSRCAGAMSDEGGMGANLAYLTGICVPGWMCGRWIQGQQVVFTMPWF</sequence>
<dbReference type="Proteomes" id="UP000054565">
    <property type="component" value="Unassembled WGS sequence"/>
</dbReference>
<feature type="compositionally biased region" description="Basic and acidic residues" evidence="1">
    <location>
        <begin position="1"/>
        <end position="13"/>
    </location>
</feature>
<feature type="region of interest" description="Disordered" evidence="1">
    <location>
        <begin position="1"/>
        <end position="26"/>
    </location>
</feature>
<name>A0A0J6YJT5_COCIT</name>
<dbReference type="EMBL" id="DS028097">
    <property type="protein sequence ID" value="KMP07915.1"/>
    <property type="molecule type" value="Genomic_DNA"/>
</dbReference>
<proteinExistence type="predicted"/>
<accession>A0A0J6YJT5</accession>
<dbReference type="AlphaFoldDB" id="A0A0J6YJT5"/>
<evidence type="ECO:0000313" key="3">
    <source>
        <dbReference type="Proteomes" id="UP000054565"/>
    </source>
</evidence>
<reference evidence="3" key="1">
    <citation type="journal article" date="2010" name="Genome Res.">
        <title>Population genomic sequencing of Coccidioides fungi reveals recent hybridization and transposon control.</title>
        <authorList>
            <person name="Neafsey D.E."/>
            <person name="Barker B.M."/>
            <person name="Sharpton T.J."/>
            <person name="Stajich J.E."/>
            <person name="Park D.J."/>
            <person name="Whiston E."/>
            <person name="Hung C.-Y."/>
            <person name="McMahan C."/>
            <person name="White J."/>
            <person name="Sykes S."/>
            <person name="Heiman D."/>
            <person name="Young S."/>
            <person name="Zeng Q."/>
            <person name="Abouelleil A."/>
            <person name="Aftuck L."/>
            <person name="Bessette D."/>
            <person name="Brown A."/>
            <person name="FitzGerald M."/>
            <person name="Lui A."/>
            <person name="Macdonald J.P."/>
            <person name="Priest M."/>
            <person name="Orbach M.J."/>
            <person name="Galgiani J.N."/>
            <person name="Kirkland T.N."/>
            <person name="Cole G.T."/>
            <person name="Birren B.W."/>
            <person name="Henn M.R."/>
            <person name="Taylor J.W."/>
            <person name="Rounsley S.D."/>
        </authorList>
    </citation>
    <scope>NUCLEOTIDE SEQUENCE [LARGE SCALE GENOMIC DNA]</scope>
    <source>
        <strain evidence="3">RMSCC 2394</strain>
    </source>
</reference>
<gene>
    <name evidence="2" type="ORF">CIRG_07596</name>
</gene>